<dbReference type="EMBL" id="CAJNOR010013319">
    <property type="protein sequence ID" value="CAF1672630.1"/>
    <property type="molecule type" value="Genomic_DNA"/>
</dbReference>
<dbReference type="Gene3D" id="1.25.10.10">
    <property type="entry name" value="Leucine-rich Repeat Variant"/>
    <property type="match status" value="2"/>
</dbReference>
<dbReference type="PANTHER" id="PTHR12697:SF5">
    <property type="entry name" value="DEOXYHYPUSINE HYDROXYLASE"/>
    <property type="match status" value="1"/>
</dbReference>
<evidence type="ECO:0000313" key="2">
    <source>
        <dbReference type="Proteomes" id="UP000663828"/>
    </source>
</evidence>
<evidence type="ECO:0000313" key="1">
    <source>
        <dbReference type="EMBL" id="CAF1672630.1"/>
    </source>
</evidence>
<proteinExistence type="predicted"/>
<sequence length="675" mass="75532">MEITGFTEENINNYIELFFSQLGNASHQGDSLLNFLRSKPRICGIAHIPINLEIICSTWSNIDWTQTKTVTITVLYDRLTEWICRRYLEKQKKMSPIKTTRMDKTDVYDKCRKELAFLEKLAFLGMENNVILLGPQLLKEAQKESGCKLKDCPDLFNVGLLKSYDSNSAGIGTRIEADKHYYFVHLSLQEHFAARYLANALNNNTRDQAMKFIREHKYNRIYQLVFTFLSGLLNDDQEPKCNRPFWDALLNEPLDMFGARHMALVIQCLDETGLPQAFTESKQLLEKITQWLEYALSSGSRHLSELFQQTLRTSNTICNEPLVQQTIIRLLNNQLLTNRDMILSFISNIPLTKPIPPLLQALREALRSNDVLVRRRACNALVRMGQKGATKEVIDGLLEALRSDNTSMKSAACDALGRMGEKGATKDVIDGLLEAFRSDDDSVRGKACGALGRMGEKAATKDVIDRLLEAFRSDDDSVRERACYALVRMGEKAATKEVIDGLLEALRSDNNHVRRWACDALVRMGEKGATKDVIDGLLEALRSDNTRMKSGACDALDRMGEKGATKDVIDGLLEAFRSDDDSVRERACGALGRMGEKAATNDVIDGLLEALRSDNDSVRKRGCDALVRMGEKGATKDVIDGLLEALRGDDDSVRERACDALGCMGEKAATNDVID</sequence>
<dbReference type="Pfam" id="PF13646">
    <property type="entry name" value="HEAT_2"/>
    <property type="match status" value="3"/>
</dbReference>
<dbReference type="SMART" id="SM00567">
    <property type="entry name" value="EZ_HEAT"/>
    <property type="match status" value="7"/>
</dbReference>
<dbReference type="GO" id="GO:0016491">
    <property type="term" value="F:oxidoreductase activity"/>
    <property type="evidence" value="ECO:0007669"/>
    <property type="project" value="TreeGrafter"/>
</dbReference>
<accession>A0A816GAH7</accession>
<name>A0A816GAH7_ADIRI</name>
<feature type="non-terminal residue" evidence="1">
    <location>
        <position position="675"/>
    </location>
</feature>
<dbReference type="InterPro" id="IPR004155">
    <property type="entry name" value="PBS_lyase_HEAT"/>
</dbReference>
<dbReference type="PANTHER" id="PTHR12697">
    <property type="entry name" value="PBS LYASE HEAT-LIKE PROTEIN"/>
    <property type="match status" value="1"/>
</dbReference>
<keyword evidence="2" id="KW-1185">Reference proteome</keyword>
<organism evidence="1 2">
    <name type="scientific">Adineta ricciae</name>
    <name type="common">Rotifer</name>
    <dbReference type="NCBI Taxonomy" id="249248"/>
    <lineage>
        <taxon>Eukaryota</taxon>
        <taxon>Metazoa</taxon>
        <taxon>Spiralia</taxon>
        <taxon>Gnathifera</taxon>
        <taxon>Rotifera</taxon>
        <taxon>Eurotatoria</taxon>
        <taxon>Bdelloidea</taxon>
        <taxon>Adinetida</taxon>
        <taxon>Adinetidae</taxon>
        <taxon>Adineta</taxon>
    </lineage>
</organism>
<dbReference type="InterPro" id="IPR011989">
    <property type="entry name" value="ARM-like"/>
</dbReference>
<dbReference type="InterPro" id="IPR016024">
    <property type="entry name" value="ARM-type_fold"/>
</dbReference>
<gene>
    <name evidence="1" type="ORF">XAT740_LOCUS58982</name>
</gene>
<reference evidence="1" key="1">
    <citation type="submission" date="2021-02" db="EMBL/GenBank/DDBJ databases">
        <authorList>
            <person name="Nowell W R."/>
        </authorList>
    </citation>
    <scope>NUCLEOTIDE SEQUENCE</scope>
</reference>
<comment type="caution">
    <text evidence="1">The sequence shown here is derived from an EMBL/GenBank/DDBJ whole genome shotgun (WGS) entry which is preliminary data.</text>
</comment>
<dbReference type="SUPFAM" id="SSF48371">
    <property type="entry name" value="ARM repeat"/>
    <property type="match status" value="1"/>
</dbReference>
<protein>
    <submittedName>
        <fullName evidence="1">Uncharacterized protein</fullName>
    </submittedName>
</protein>
<dbReference type="Proteomes" id="UP000663828">
    <property type="component" value="Unassembled WGS sequence"/>
</dbReference>
<dbReference type="AlphaFoldDB" id="A0A816GAH7"/>